<dbReference type="InterPro" id="IPR032675">
    <property type="entry name" value="LRR_dom_sf"/>
</dbReference>
<dbReference type="Pfam" id="PF23559">
    <property type="entry name" value="WHD_DRP"/>
    <property type="match status" value="1"/>
</dbReference>
<dbReference type="PANTHER" id="PTHR23155:SF1152">
    <property type="entry name" value="AAA+ ATPASE DOMAIN-CONTAINING PROTEIN"/>
    <property type="match status" value="1"/>
</dbReference>
<dbReference type="GO" id="GO:0009626">
    <property type="term" value="P:plant-type hypersensitive response"/>
    <property type="evidence" value="ECO:0007669"/>
    <property type="project" value="UniProtKB-KW"/>
</dbReference>
<evidence type="ECO:0000259" key="12">
    <source>
        <dbReference type="Pfam" id="PF00931"/>
    </source>
</evidence>
<evidence type="ECO:0000259" key="14">
    <source>
        <dbReference type="Pfam" id="PF23598"/>
    </source>
</evidence>
<dbReference type="EMBL" id="WHWC01000002">
    <property type="protein sequence ID" value="KAG8388541.1"/>
    <property type="molecule type" value="Genomic_DNA"/>
</dbReference>
<dbReference type="FunFam" id="3.40.50.300:FF:001091">
    <property type="entry name" value="Probable disease resistance protein At1g61300"/>
    <property type="match status" value="1"/>
</dbReference>
<dbReference type="Gene3D" id="1.20.5.4130">
    <property type="match status" value="1"/>
</dbReference>
<comment type="subcellular location">
    <subcellularLocation>
        <location evidence="2">Cytoplasm</location>
    </subcellularLocation>
</comment>
<evidence type="ECO:0000313" key="15">
    <source>
        <dbReference type="EMBL" id="KAG8388541.1"/>
    </source>
</evidence>
<dbReference type="InterPro" id="IPR044974">
    <property type="entry name" value="Disease_R_plants"/>
</dbReference>
<accession>A0AAV6Y013</accession>
<dbReference type="SUPFAM" id="SSF52058">
    <property type="entry name" value="L domain-like"/>
    <property type="match status" value="1"/>
</dbReference>
<organism evidence="15 16">
    <name type="scientific">Buddleja alternifolia</name>
    <dbReference type="NCBI Taxonomy" id="168488"/>
    <lineage>
        <taxon>Eukaryota</taxon>
        <taxon>Viridiplantae</taxon>
        <taxon>Streptophyta</taxon>
        <taxon>Embryophyta</taxon>
        <taxon>Tracheophyta</taxon>
        <taxon>Spermatophyta</taxon>
        <taxon>Magnoliopsida</taxon>
        <taxon>eudicotyledons</taxon>
        <taxon>Gunneridae</taxon>
        <taxon>Pentapetalae</taxon>
        <taxon>asterids</taxon>
        <taxon>lamiids</taxon>
        <taxon>Lamiales</taxon>
        <taxon>Scrophulariaceae</taxon>
        <taxon>Buddlejeae</taxon>
        <taxon>Buddleja</taxon>
    </lineage>
</organism>
<dbReference type="PRINTS" id="PR00364">
    <property type="entry name" value="DISEASERSIST"/>
</dbReference>
<comment type="function">
    <text evidence="1">Confers resistance to late blight (Phytophthora infestans) races carrying the avirulence gene Avr1. Resistance proteins guard the plant against pathogens that contain an appropriate avirulence protein via an indirect interaction with this avirulence protein. That triggers a defense system including the hypersensitive response, which restricts the pathogen growth.</text>
</comment>
<evidence type="ECO:0000256" key="1">
    <source>
        <dbReference type="ARBA" id="ARBA00002074"/>
    </source>
</evidence>
<keyword evidence="10" id="KW-0067">ATP-binding</keyword>
<proteinExistence type="inferred from homology"/>
<keyword evidence="7" id="KW-0677">Repeat</keyword>
<evidence type="ECO:0000256" key="10">
    <source>
        <dbReference type="ARBA" id="ARBA00022840"/>
    </source>
</evidence>
<keyword evidence="16" id="KW-1185">Reference proteome</keyword>
<dbReference type="InterPro" id="IPR036388">
    <property type="entry name" value="WH-like_DNA-bd_sf"/>
</dbReference>
<dbReference type="GO" id="GO:0005737">
    <property type="term" value="C:cytoplasm"/>
    <property type="evidence" value="ECO:0007669"/>
    <property type="project" value="UniProtKB-SubCell"/>
</dbReference>
<feature type="domain" description="NB-ARC" evidence="12">
    <location>
        <begin position="358"/>
        <end position="521"/>
    </location>
</feature>
<dbReference type="Pfam" id="PF23598">
    <property type="entry name" value="LRR_14"/>
    <property type="match status" value="1"/>
</dbReference>
<keyword evidence="11" id="KW-0175">Coiled coil</keyword>
<dbReference type="GO" id="GO:0051607">
    <property type="term" value="P:defense response to virus"/>
    <property type="evidence" value="ECO:0007669"/>
    <property type="project" value="UniProtKB-ARBA"/>
</dbReference>
<keyword evidence="9" id="KW-0611">Plant defense</keyword>
<dbReference type="InterPro" id="IPR002182">
    <property type="entry name" value="NB-ARC"/>
</dbReference>
<gene>
    <name evidence="15" type="ORF">BUALT_Bualt02G0136200</name>
</gene>
<dbReference type="AlphaFoldDB" id="A0AAV6Y013"/>
<evidence type="ECO:0000256" key="8">
    <source>
        <dbReference type="ARBA" id="ARBA00022741"/>
    </source>
</evidence>
<keyword evidence="6" id="KW-0381">Hypersensitive response</keyword>
<keyword evidence="4" id="KW-0963">Cytoplasm</keyword>
<protein>
    <recommendedName>
        <fullName evidence="17">NB-ARC domain-containing protein</fullName>
    </recommendedName>
</protein>
<dbReference type="Proteomes" id="UP000826271">
    <property type="component" value="Unassembled WGS sequence"/>
</dbReference>
<name>A0AAV6Y013_9LAMI</name>
<reference evidence="15" key="1">
    <citation type="submission" date="2019-10" db="EMBL/GenBank/DDBJ databases">
        <authorList>
            <person name="Zhang R."/>
            <person name="Pan Y."/>
            <person name="Wang J."/>
            <person name="Ma R."/>
            <person name="Yu S."/>
        </authorList>
    </citation>
    <scope>NUCLEOTIDE SEQUENCE</scope>
    <source>
        <strain evidence="15">LA-IB0</strain>
        <tissue evidence="15">Leaf</tissue>
    </source>
</reference>
<dbReference type="Gene3D" id="3.40.50.300">
    <property type="entry name" value="P-loop containing nucleotide triphosphate hydrolases"/>
    <property type="match status" value="1"/>
</dbReference>
<dbReference type="FunFam" id="1.10.10.10:FF:000322">
    <property type="entry name" value="Probable disease resistance protein At1g63360"/>
    <property type="match status" value="1"/>
</dbReference>
<dbReference type="GO" id="GO:0043531">
    <property type="term" value="F:ADP binding"/>
    <property type="evidence" value="ECO:0007669"/>
    <property type="project" value="InterPro"/>
</dbReference>
<dbReference type="GO" id="GO:0005524">
    <property type="term" value="F:ATP binding"/>
    <property type="evidence" value="ECO:0007669"/>
    <property type="project" value="UniProtKB-KW"/>
</dbReference>
<evidence type="ECO:0000256" key="7">
    <source>
        <dbReference type="ARBA" id="ARBA00022737"/>
    </source>
</evidence>
<keyword evidence="8" id="KW-0547">Nucleotide-binding</keyword>
<dbReference type="Gene3D" id="1.10.10.10">
    <property type="entry name" value="Winged helix-like DNA-binding domain superfamily/Winged helix DNA-binding domain"/>
    <property type="match status" value="1"/>
</dbReference>
<keyword evidence="5" id="KW-0433">Leucine-rich repeat</keyword>
<comment type="caution">
    <text evidence="15">The sequence shown here is derived from an EMBL/GenBank/DDBJ whole genome shotgun (WGS) entry which is preliminary data.</text>
</comment>
<dbReference type="SUPFAM" id="SSF52540">
    <property type="entry name" value="P-loop containing nucleoside triphosphate hydrolases"/>
    <property type="match status" value="1"/>
</dbReference>
<evidence type="ECO:0000256" key="9">
    <source>
        <dbReference type="ARBA" id="ARBA00022821"/>
    </source>
</evidence>
<evidence type="ECO:0000313" key="16">
    <source>
        <dbReference type="Proteomes" id="UP000826271"/>
    </source>
</evidence>
<dbReference type="InterPro" id="IPR058922">
    <property type="entry name" value="WHD_DRP"/>
</dbReference>
<dbReference type="Gene3D" id="1.10.8.430">
    <property type="entry name" value="Helical domain of apoptotic protease-activating factors"/>
    <property type="match status" value="1"/>
</dbReference>
<evidence type="ECO:0000256" key="3">
    <source>
        <dbReference type="ARBA" id="ARBA00008894"/>
    </source>
</evidence>
<evidence type="ECO:0000259" key="13">
    <source>
        <dbReference type="Pfam" id="PF23559"/>
    </source>
</evidence>
<sequence>MAAFAASISLKRTIECLEDSSRVSFRPPACPEIELLYDQLSSMQKLFFEVFVVGHRESLLSSSVADGLHRQIKEAVYKIEDAFDSHVSNQFLSQISEENNHIPLVFALDLQLVVPEITFFTERSKEIQNEFMNSNYAGVSGPLFFVIFLKWAIVDIQGWFQTKSLLPCPDMEVLYEAYSSLHKFLEFVKRTSTMDNITKREHLNMQIMHELLNVTKSIRLLALNNYRSQSESPSTIFLEFKQMCDRNFGGESSTYGEAVRQLNGYESFEDENQLSKLTVDLAKINEDINSFTERVKEIEEDYTNGAHPVSILFPDRDDNNDDLNFFTAMMKKIKEMYITNEPQLSNSMQQPVGLQDGMIRIRSWLTNDQDDLLSVSIVGMAGIGKTTLAKQVYDDPFTLSHFCNRVWVTIGRQYELDEIMMRILAQLNPEIDQNDLEGAKYIQDYVSLILKGRKYLIVLDDIWDQHTWLELKRFFPDVHNGSRILLTTRLQEVPCEDIINGEVHDMKILNKEDSWDLLRGNLFLDNLCPPELEKAGKKIAENCEGLPLLIVAVGNHLSKAEMTLEYWNHIAENGNAVVIDADDELSNVLLSSYKHLFPHLKACFLYMAAFSKNYEIRASNLINLWLAEGFLEPDQPEPLEEYLVDCLIQLAENNLIMVSQWSSRGTVKTCKVHSAYWHVCVREAGKEKFMHVLSSYANSVTEHMQNQRRLCVHKNVLFGIKDVHACMASVSTTTRSLLCTGPPHQYPVPLCFDLMLLRVLDALAIRFYLFPAEVLKLLQLRYFAFTYNGKLPTSISILWNLQYLIVRQSLRIKSRRAQSYLPREIWNMKGLRHLQVMGSDLPDPCGGSLPNLVTLLDVNAHNCTKEVLEGIPNLKKLGIQIELSLDDAEALSFFDHLVHLHQLESLKCVVVNPDPRSQVFAPISILPPSLKKLSWSGFGYPWEHMRTIAKLQTLEVLKLRGYAFRGPNWEVNEWDFLGLKRLLIEDSDLEYLGDSFNCFPLLECLIIRHCYKLKKIPYAIGKIHRLKMIRLVDCNPSVVAHAKEIQKARESCGDKALKVFVHFSADDGKLKA</sequence>
<dbReference type="InterPro" id="IPR055414">
    <property type="entry name" value="LRR_R13L4/SHOC2-like"/>
</dbReference>
<feature type="coiled-coil region" evidence="11">
    <location>
        <begin position="274"/>
        <end position="301"/>
    </location>
</feature>
<dbReference type="Gene3D" id="3.80.10.10">
    <property type="entry name" value="Ribonuclease Inhibitor"/>
    <property type="match status" value="1"/>
</dbReference>
<dbReference type="InterPro" id="IPR042197">
    <property type="entry name" value="Apaf_helical"/>
</dbReference>
<evidence type="ECO:0000256" key="4">
    <source>
        <dbReference type="ARBA" id="ARBA00022490"/>
    </source>
</evidence>
<evidence type="ECO:0000256" key="6">
    <source>
        <dbReference type="ARBA" id="ARBA00022667"/>
    </source>
</evidence>
<comment type="similarity">
    <text evidence="3">Belongs to the disease resistance NB-LRR family.</text>
</comment>
<evidence type="ECO:0000256" key="2">
    <source>
        <dbReference type="ARBA" id="ARBA00004496"/>
    </source>
</evidence>
<dbReference type="Pfam" id="PF00931">
    <property type="entry name" value="NB-ARC"/>
    <property type="match status" value="1"/>
</dbReference>
<evidence type="ECO:0000256" key="5">
    <source>
        <dbReference type="ARBA" id="ARBA00022614"/>
    </source>
</evidence>
<feature type="domain" description="Disease resistance R13L4/SHOC-2-like LRR" evidence="14">
    <location>
        <begin position="735"/>
        <end position="935"/>
    </location>
</feature>
<feature type="domain" description="Disease resistance protein winged helix" evidence="13">
    <location>
        <begin position="610"/>
        <end position="674"/>
    </location>
</feature>
<dbReference type="InterPro" id="IPR027417">
    <property type="entry name" value="P-loop_NTPase"/>
</dbReference>
<evidence type="ECO:0008006" key="17">
    <source>
        <dbReference type="Google" id="ProtNLM"/>
    </source>
</evidence>
<dbReference type="PANTHER" id="PTHR23155">
    <property type="entry name" value="DISEASE RESISTANCE PROTEIN RP"/>
    <property type="match status" value="1"/>
</dbReference>
<evidence type="ECO:0000256" key="11">
    <source>
        <dbReference type="SAM" id="Coils"/>
    </source>
</evidence>